<evidence type="ECO:0000313" key="3">
    <source>
        <dbReference type="Proteomes" id="UP001066276"/>
    </source>
</evidence>
<accession>A0AAV7T5T1</accession>
<evidence type="ECO:0000256" key="1">
    <source>
        <dbReference type="SAM" id="MobiDB-lite"/>
    </source>
</evidence>
<keyword evidence="3" id="KW-1185">Reference proteome</keyword>
<feature type="region of interest" description="Disordered" evidence="1">
    <location>
        <begin position="148"/>
        <end position="179"/>
    </location>
</feature>
<comment type="caution">
    <text evidence="2">The sequence shown here is derived from an EMBL/GenBank/DDBJ whole genome shotgun (WGS) entry which is preliminary data.</text>
</comment>
<evidence type="ECO:0000313" key="2">
    <source>
        <dbReference type="EMBL" id="KAJ1171828.1"/>
    </source>
</evidence>
<dbReference type="Proteomes" id="UP001066276">
    <property type="component" value="Chromosome 4_1"/>
</dbReference>
<organism evidence="2 3">
    <name type="scientific">Pleurodeles waltl</name>
    <name type="common">Iberian ribbed newt</name>
    <dbReference type="NCBI Taxonomy" id="8319"/>
    <lineage>
        <taxon>Eukaryota</taxon>
        <taxon>Metazoa</taxon>
        <taxon>Chordata</taxon>
        <taxon>Craniata</taxon>
        <taxon>Vertebrata</taxon>
        <taxon>Euteleostomi</taxon>
        <taxon>Amphibia</taxon>
        <taxon>Batrachia</taxon>
        <taxon>Caudata</taxon>
        <taxon>Salamandroidea</taxon>
        <taxon>Salamandridae</taxon>
        <taxon>Pleurodelinae</taxon>
        <taxon>Pleurodeles</taxon>
    </lineage>
</organism>
<name>A0AAV7T5T1_PLEWA</name>
<feature type="region of interest" description="Disordered" evidence="1">
    <location>
        <begin position="246"/>
        <end position="319"/>
    </location>
</feature>
<reference evidence="2" key="1">
    <citation type="journal article" date="2022" name="bioRxiv">
        <title>Sequencing and chromosome-scale assembly of the giantPleurodeles waltlgenome.</title>
        <authorList>
            <person name="Brown T."/>
            <person name="Elewa A."/>
            <person name="Iarovenko S."/>
            <person name="Subramanian E."/>
            <person name="Araus A.J."/>
            <person name="Petzold A."/>
            <person name="Susuki M."/>
            <person name="Suzuki K.-i.T."/>
            <person name="Hayashi T."/>
            <person name="Toyoda A."/>
            <person name="Oliveira C."/>
            <person name="Osipova E."/>
            <person name="Leigh N.D."/>
            <person name="Simon A."/>
            <person name="Yun M.H."/>
        </authorList>
    </citation>
    <scope>NUCLEOTIDE SEQUENCE</scope>
    <source>
        <strain evidence="2">20211129_DDA</strain>
        <tissue evidence="2">Liver</tissue>
    </source>
</reference>
<dbReference type="AlphaFoldDB" id="A0AAV7T5T1"/>
<protein>
    <recommendedName>
        <fullName evidence="4">Basic proline-rich protein-like</fullName>
    </recommendedName>
</protein>
<dbReference type="EMBL" id="JANPWB010000007">
    <property type="protein sequence ID" value="KAJ1171828.1"/>
    <property type="molecule type" value="Genomic_DNA"/>
</dbReference>
<proteinExistence type="predicted"/>
<gene>
    <name evidence="2" type="ORF">NDU88_003686</name>
</gene>
<sequence length="357" mass="36728">MPSPGHQHRVHQPAQLPLQGALISGPAVDSSFTGCCPPGPSRFSLGFSALPGPGGDPVPLTALLAGASLWVPAIRFSPVPDLWGPAPPGHPDLRQASPIPGGSGAAQCRLRLLPALTPGSGATLSGRPSRISPSAFRLCSVAARSLTRCPGSSRGGRPPGAPQFSPGLSAPPGPGSNPVPLTALHAGPPTELRLLGLVQFQIYGAQNLRGPRSPPGFSNPRGTGCGPAPFAPLPGADPWAPMLHFQGDPLGSPLRPQPSARTRRWPTASRKAPAPAEGEGRRSPLVSPAGPTPPLTPGFKRGPGHLQDRPPVLRSHLGSEFPRDGTLFLRINVGPSGARGLSVRHLRIAVHAPFLTL</sequence>
<evidence type="ECO:0008006" key="4">
    <source>
        <dbReference type="Google" id="ProtNLM"/>
    </source>
</evidence>